<reference evidence="2" key="1">
    <citation type="submission" date="2021-06" db="EMBL/GenBank/DDBJ databases">
        <title>Parelaphostrongylus tenuis whole genome reference sequence.</title>
        <authorList>
            <person name="Garwood T.J."/>
            <person name="Larsen P.A."/>
            <person name="Fountain-Jones N.M."/>
            <person name="Garbe J.R."/>
            <person name="Macchietto M.G."/>
            <person name="Kania S.A."/>
            <person name="Gerhold R.W."/>
            <person name="Richards J.E."/>
            <person name="Wolf T.M."/>
        </authorList>
    </citation>
    <scope>NUCLEOTIDE SEQUENCE</scope>
    <source>
        <strain evidence="2">MNPRO001-30</strain>
        <tissue evidence="2">Meninges</tissue>
    </source>
</reference>
<dbReference type="PROSITE" id="PS50879">
    <property type="entry name" value="RNASE_H_1"/>
    <property type="match status" value="1"/>
</dbReference>
<dbReference type="InterPro" id="IPR012337">
    <property type="entry name" value="RNaseH-like_sf"/>
</dbReference>
<dbReference type="GO" id="GO:0003676">
    <property type="term" value="F:nucleic acid binding"/>
    <property type="evidence" value="ECO:0007669"/>
    <property type="project" value="InterPro"/>
</dbReference>
<comment type="caution">
    <text evidence="2">The sequence shown here is derived from an EMBL/GenBank/DDBJ whole genome shotgun (WGS) entry which is preliminary data.</text>
</comment>
<keyword evidence="3" id="KW-1185">Reference proteome</keyword>
<dbReference type="GO" id="GO:0004523">
    <property type="term" value="F:RNA-DNA hybrid ribonuclease activity"/>
    <property type="evidence" value="ECO:0007669"/>
    <property type="project" value="InterPro"/>
</dbReference>
<evidence type="ECO:0000259" key="1">
    <source>
        <dbReference type="PROSITE" id="PS50879"/>
    </source>
</evidence>
<dbReference type="EMBL" id="JAHQIW010003230">
    <property type="protein sequence ID" value="KAJ1357709.1"/>
    <property type="molecule type" value="Genomic_DNA"/>
</dbReference>
<feature type="domain" description="RNase H type-1" evidence="1">
    <location>
        <begin position="69"/>
        <end position="214"/>
    </location>
</feature>
<proteinExistence type="predicted"/>
<sequence>MKNAELLEELYKLARETDVIFKYRPAVENKKPNYVIENILRGEQFRSWDSLPAIGEEMEVNGEKATTSSNDWPTVYTTAMCKSSKNGFSSAAYATVWSDNRWGQNTMNRLAMVPATLFRAQLAAIEDALREAVDNRLPRVVVVTDSAAFLLNWRKGWIKSIGSPIPNKFLYDRIRDLTQSGTEVRFRYETPQMDKRMWSEAIDKCFEAMDLPLVGKDRSEYRRDISEVVTDGSLFDPGIAKVRIFKRDMNKPGGIIWETNGSGVDGISMVEGKIHQGLIDVLEKVDIKLIPQ</sequence>
<accession>A0AAD5N1D5</accession>
<evidence type="ECO:0000313" key="3">
    <source>
        <dbReference type="Proteomes" id="UP001196413"/>
    </source>
</evidence>
<protein>
    <recommendedName>
        <fullName evidence="1">RNase H type-1 domain-containing protein</fullName>
    </recommendedName>
</protein>
<evidence type="ECO:0000313" key="2">
    <source>
        <dbReference type="EMBL" id="KAJ1357709.1"/>
    </source>
</evidence>
<dbReference type="Gene3D" id="3.30.420.10">
    <property type="entry name" value="Ribonuclease H-like superfamily/Ribonuclease H"/>
    <property type="match status" value="1"/>
</dbReference>
<gene>
    <name evidence="2" type="ORF">KIN20_015905</name>
</gene>
<dbReference type="AlphaFoldDB" id="A0AAD5N1D5"/>
<dbReference type="InterPro" id="IPR036397">
    <property type="entry name" value="RNaseH_sf"/>
</dbReference>
<dbReference type="InterPro" id="IPR002156">
    <property type="entry name" value="RNaseH_domain"/>
</dbReference>
<name>A0AAD5N1D5_PARTN</name>
<organism evidence="2 3">
    <name type="scientific">Parelaphostrongylus tenuis</name>
    <name type="common">Meningeal worm</name>
    <dbReference type="NCBI Taxonomy" id="148309"/>
    <lineage>
        <taxon>Eukaryota</taxon>
        <taxon>Metazoa</taxon>
        <taxon>Ecdysozoa</taxon>
        <taxon>Nematoda</taxon>
        <taxon>Chromadorea</taxon>
        <taxon>Rhabditida</taxon>
        <taxon>Rhabditina</taxon>
        <taxon>Rhabditomorpha</taxon>
        <taxon>Strongyloidea</taxon>
        <taxon>Metastrongylidae</taxon>
        <taxon>Parelaphostrongylus</taxon>
    </lineage>
</organism>
<dbReference type="Proteomes" id="UP001196413">
    <property type="component" value="Unassembled WGS sequence"/>
</dbReference>
<dbReference type="SUPFAM" id="SSF53098">
    <property type="entry name" value="Ribonuclease H-like"/>
    <property type="match status" value="1"/>
</dbReference>